<evidence type="ECO:0000313" key="3">
    <source>
        <dbReference type="Proteomes" id="UP000278807"/>
    </source>
</evidence>
<reference evidence="4" key="1">
    <citation type="submission" date="2017-02" db="UniProtKB">
        <authorList>
            <consortium name="WormBaseParasite"/>
        </authorList>
    </citation>
    <scope>IDENTIFICATION</scope>
</reference>
<evidence type="ECO:0000259" key="1">
    <source>
        <dbReference type="Pfam" id="PF07717"/>
    </source>
</evidence>
<dbReference type="Proteomes" id="UP000278807">
    <property type="component" value="Unassembled WGS sequence"/>
</dbReference>
<feature type="domain" description="DEAD-box helicase OB fold" evidence="1">
    <location>
        <begin position="88"/>
        <end position="205"/>
    </location>
</feature>
<reference evidence="2 3" key="2">
    <citation type="submission" date="2018-11" db="EMBL/GenBank/DDBJ databases">
        <authorList>
            <consortium name="Pathogen Informatics"/>
        </authorList>
    </citation>
    <scope>NUCLEOTIDE SEQUENCE [LARGE SCALE GENOMIC DNA]</scope>
</reference>
<dbReference type="PANTHER" id="PTHR18934:SF213">
    <property type="entry name" value="3'-5' RNA HELICASE YTHDC2"/>
    <property type="match status" value="1"/>
</dbReference>
<dbReference type="InterPro" id="IPR011709">
    <property type="entry name" value="DEAD-box_helicase_OB_fold"/>
</dbReference>
<dbReference type="WBParaSite" id="HNAJ_0000604801-mRNA-1">
    <property type="protein sequence ID" value="HNAJ_0000604801-mRNA-1"/>
    <property type="gene ID" value="HNAJ_0000604801"/>
</dbReference>
<dbReference type="Pfam" id="PF07717">
    <property type="entry name" value="OB_NTP_bind"/>
    <property type="match status" value="1"/>
</dbReference>
<dbReference type="PANTHER" id="PTHR18934">
    <property type="entry name" value="ATP-DEPENDENT RNA HELICASE"/>
    <property type="match status" value="1"/>
</dbReference>
<organism evidence="4">
    <name type="scientific">Rodentolepis nana</name>
    <name type="common">Dwarf tapeworm</name>
    <name type="synonym">Hymenolepis nana</name>
    <dbReference type="NCBI Taxonomy" id="102285"/>
    <lineage>
        <taxon>Eukaryota</taxon>
        <taxon>Metazoa</taxon>
        <taxon>Spiralia</taxon>
        <taxon>Lophotrochozoa</taxon>
        <taxon>Platyhelminthes</taxon>
        <taxon>Cestoda</taxon>
        <taxon>Eucestoda</taxon>
        <taxon>Cyclophyllidea</taxon>
        <taxon>Hymenolepididae</taxon>
        <taxon>Rodentolepis</taxon>
    </lineage>
</organism>
<dbReference type="GO" id="GO:0003723">
    <property type="term" value="F:RNA binding"/>
    <property type="evidence" value="ECO:0007669"/>
    <property type="project" value="TreeGrafter"/>
</dbReference>
<keyword evidence="3" id="KW-1185">Reference proteome</keyword>
<protein>
    <submittedName>
        <fullName evidence="4">DEP domain-containing protein</fullName>
    </submittedName>
</protein>
<dbReference type="AlphaFoldDB" id="A0A0R3TG57"/>
<evidence type="ECO:0000313" key="2">
    <source>
        <dbReference type="EMBL" id="VDO01904.1"/>
    </source>
</evidence>
<dbReference type="OrthoDB" id="6103986at2759"/>
<evidence type="ECO:0000313" key="4">
    <source>
        <dbReference type="WBParaSite" id="HNAJ_0000604801-mRNA-1"/>
    </source>
</evidence>
<sequence>MVRKKFSADSLSDHMVLLRAFQFWQKARFEGWEQSFCKKNYISAAAFDIVTTVRTQLLGQLRASGFVKARGSGDIRDLNANSENWAAVKAALVAGMYDNLARVDPESGNLITANLSTMIPRENHDRVSSIIRPSPLSVLSMNLSDSSPVNLRQLPSNWLVYDEMISQCPMSNPKTKKCKNMGIEEMRLVNCVTVVSPLTTALLAGPVRTPVICMPLEGSESHHQNYELLKNKVSHQNQPLTMADIDQVLRNFSTEVPRLETLNVYHPEENPMKIQDSSRVDQRRSVILRLDGSAGILSYECKNGILCSSDDLGTLQNRFSNKMR</sequence>
<proteinExistence type="predicted"/>
<name>A0A0R3TG57_RODNA</name>
<dbReference type="STRING" id="102285.A0A0R3TG57"/>
<accession>A0A0R3TG57</accession>
<dbReference type="GO" id="GO:0004386">
    <property type="term" value="F:helicase activity"/>
    <property type="evidence" value="ECO:0007669"/>
    <property type="project" value="TreeGrafter"/>
</dbReference>
<dbReference type="EMBL" id="UZAE01005926">
    <property type="protein sequence ID" value="VDO01904.1"/>
    <property type="molecule type" value="Genomic_DNA"/>
</dbReference>
<gene>
    <name evidence="2" type="ORF">HNAJ_LOCUS6044</name>
</gene>